<protein>
    <submittedName>
        <fullName evidence="2">Uncharacterized protein</fullName>
    </submittedName>
</protein>
<evidence type="ECO:0000313" key="2">
    <source>
        <dbReference type="EMBL" id="OLP89018.1"/>
    </source>
</evidence>
<dbReference type="OrthoDB" id="408483at2759"/>
<organism evidence="2 3">
    <name type="scientific">Symbiodinium microadriaticum</name>
    <name type="common">Dinoflagellate</name>
    <name type="synonym">Zooxanthella microadriatica</name>
    <dbReference type="NCBI Taxonomy" id="2951"/>
    <lineage>
        <taxon>Eukaryota</taxon>
        <taxon>Sar</taxon>
        <taxon>Alveolata</taxon>
        <taxon>Dinophyceae</taxon>
        <taxon>Suessiales</taxon>
        <taxon>Symbiodiniaceae</taxon>
        <taxon>Symbiodinium</taxon>
    </lineage>
</organism>
<gene>
    <name evidence="2" type="ORF">AK812_SmicGene29555</name>
</gene>
<accession>A0A1Q9D1H3</accession>
<comment type="caution">
    <text evidence="2">The sequence shown here is derived from an EMBL/GenBank/DDBJ whole genome shotgun (WGS) entry which is preliminary data.</text>
</comment>
<dbReference type="AlphaFoldDB" id="A0A1Q9D1H3"/>
<dbReference type="Proteomes" id="UP000186817">
    <property type="component" value="Unassembled WGS sequence"/>
</dbReference>
<reference evidence="2 3" key="1">
    <citation type="submission" date="2016-02" db="EMBL/GenBank/DDBJ databases">
        <title>Genome analysis of coral dinoflagellate symbionts highlights evolutionary adaptations to a symbiotic lifestyle.</title>
        <authorList>
            <person name="Aranda M."/>
            <person name="Li Y."/>
            <person name="Liew Y.J."/>
            <person name="Baumgarten S."/>
            <person name="Simakov O."/>
            <person name="Wilson M."/>
            <person name="Piel J."/>
            <person name="Ashoor H."/>
            <person name="Bougouffa S."/>
            <person name="Bajic V.B."/>
            <person name="Ryu T."/>
            <person name="Ravasi T."/>
            <person name="Bayer T."/>
            <person name="Micklem G."/>
            <person name="Kim H."/>
            <person name="Bhak J."/>
            <person name="Lajeunesse T.C."/>
            <person name="Voolstra C.R."/>
        </authorList>
    </citation>
    <scope>NUCLEOTIDE SEQUENCE [LARGE SCALE GENOMIC DNA]</scope>
    <source>
        <strain evidence="2 3">CCMP2467</strain>
    </source>
</reference>
<feature type="region of interest" description="Disordered" evidence="1">
    <location>
        <begin position="58"/>
        <end position="87"/>
    </location>
</feature>
<proteinExistence type="predicted"/>
<sequence>MLVLTLLFPSSPEVPFKLRCEMSIQIAVVPLGNRIHVTNMSFCFLEIVPAMASALRDEQSTDSEAEEVAELGDADVEDPRAPDHPVAPWNCEEERMSLRKFKEMEDAVFQIWSSQLGSVPTIAGGCERGREYAEESFACFNDAVFNTTRQAYEILRYWGGKLLALPRPPPDERSGEILEQLQKVNCVLHRNDVDTKRILDCMLKDLLREDAPDRRYRQELGFSVSRLRKGGYKPSQLGDITDALLKQLSPDDDTIKGQVDLDASENEGSKKSLESFLTEVGDQFLRLEQNLKKEGPACLYKKQRTSSHYEGGKERAFVEEPRTFPDPV</sequence>
<feature type="region of interest" description="Disordered" evidence="1">
    <location>
        <begin position="304"/>
        <end position="328"/>
    </location>
</feature>
<name>A0A1Q9D1H3_SYMMI</name>
<evidence type="ECO:0000256" key="1">
    <source>
        <dbReference type="SAM" id="MobiDB-lite"/>
    </source>
</evidence>
<keyword evidence="3" id="KW-1185">Reference proteome</keyword>
<dbReference type="EMBL" id="LSRX01000782">
    <property type="protein sequence ID" value="OLP89018.1"/>
    <property type="molecule type" value="Genomic_DNA"/>
</dbReference>
<feature type="compositionally biased region" description="Basic and acidic residues" evidence="1">
    <location>
        <begin position="310"/>
        <end position="328"/>
    </location>
</feature>
<evidence type="ECO:0000313" key="3">
    <source>
        <dbReference type="Proteomes" id="UP000186817"/>
    </source>
</evidence>
<feature type="compositionally biased region" description="Acidic residues" evidence="1">
    <location>
        <begin position="60"/>
        <end position="76"/>
    </location>
</feature>